<evidence type="ECO:0000256" key="3">
    <source>
        <dbReference type="ARBA" id="ARBA00022679"/>
    </source>
</evidence>
<accession>A0A327QXT9</accession>
<reference evidence="6 7" key="1">
    <citation type="submission" date="2018-06" db="EMBL/GenBank/DDBJ databases">
        <title>Genomic Encyclopedia of Archaeal and Bacterial Type Strains, Phase II (KMG-II): from individual species to whole genera.</title>
        <authorList>
            <person name="Goeker M."/>
        </authorList>
    </citation>
    <scope>NUCLEOTIDE SEQUENCE [LARGE SCALE GENOMIC DNA]</scope>
    <source>
        <strain evidence="6 7">DSM 23857</strain>
    </source>
</reference>
<feature type="domain" description="Methyltransferase type 11" evidence="5">
    <location>
        <begin position="58"/>
        <end position="157"/>
    </location>
</feature>
<dbReference type="PANTHER" id="PTHR44307:SF2">
    <property type="entry name" value="PHOSPHOETHANOLAMINE METHYLTRANSFERASE ISOFORM X1"/>
    <property type="match status" value="1"/>
</dbReference>
<evidence type="ECO:0000313" key="7">
    <source>
        <dbReference type="Proteomes" id="UP000249547"/>
    </source>
</evidence>
<dbReference type="GO" id="GO:0008757">
    <property type="term" value="F:S-adenosylmethionine-dependent methyltransferase activity"/>
    <property type="evidence" value="ECO:0007669"/>
    <property type="project" value="InterPro"/>
</dbReference>
<dbReference type="Proteomes" id="UP000249547">
    <property type="component" value="Unassembled WGS sequence"/>
</dbReference>
<sequence length="227" mass="24960">MTNPFDMDEQQAKDLAAQLGKPQGEDGLKVADHMHVNNGEMSKHAIDVLNISEQDVILEIGPGNGGHAPYAIAKAAGTTYYGIDISATMVAAAKEKNTELIAANRAHFQLGDGITLPYQASFFNKVFTVNTLYFWQDYAQQLAEINRVMQPGGILCIAIRSKSFMEKLPFTKFGFRMFEANDVITLLLENGFTPMHVVKATEEGTTNSGEKFEKDRLLILATPVKGK</sequence>
<evidence type="ECO:0000256" key="1">
    <source>
        <dbReference type="ARBA" id="ARBA00005189"/>
    </source>
</evidence>
<dbReference type="CDD" id="cd02440">
    <property type="entry name" value="AdoMet_MTases"/>
    <property type="match status" value="1"/>
</dbReference>
<dbReference type="EMBL" id="QLLL01000002">
    <property type="protein sequence ID" value="RAJ08544.1"/>
    <property type="molecule type" value="Genomic_DNA"/>
</dbReference>
<evidence type="ECO:0000256" key="2">
    <source>
        <dbReference type="ARBA" id="ARBA00022603"/>
    </source>
</evidence>
<evidence type="ECO:0000259" key="5">
    <source>
        <dbReference type="Pfam" id="PF08241"/>
    </source>
</evidence>
<dbReference type="AlphaFoldDB" id="A0A327QXT9"/>
<comment type="pathway">
    <text evidence="1">Lipid metabolism.</text>
</comment>
<dbReference type="GO" id="GO:0032259">
    <property type="term" value="P:methylation"/>
    <property type="evidence" value="ECO:0007669"/>
    <property type="project" value="UniProtKB-KW"/>
</dbReference>
<dbReference type="RefSeq" id="WP_111596684.1">
    <property type="nucleotide sequence ID" value="NZ_QLLL01000002.1"/>
</dbReference>
<dbReference type="Pfam" id="PF08241">
    <property type="entry name" value="Methyltransf_11"/>
    <property type="match status" value="1"/>
</dbReference>
<keyword evidence="2 6" id="KW-0489">Methyltransferase</keyword>
<evidence type="ECO:0000313" key="6">
    <source>
        <dbReference type="EMBL" id="RAJ08544.1"/>
    </source>
</evidence>
<evidence type="ECO:0000256" key="4">
    <source>
        <dbReference type="ARBA" id="ARBA00025707"/>
    </source>
</evidence>
<keyword evidence="7" id="KW-1185">Reference proteome</keyword>
<gene>
    <name evidence="6" type="ORF">LX64_01197</name>
</gene>
<comment type="pathway">
    <text evidence="4">Phospholipid metabolism.</text>
</comment>
<name>A0A327QXT9_9BACT</name>
<dbReference type="OrthoDB" id="9770553at2"/>
<dbReference type="InterPro" id="IPR013216">
    <property type="entry name" value="Methyltransf_11"/>
</dbReference>
<dbReference type="SUPFAM" id="SSF53335">
    <property type="entry name" value="S-adenosyl-L-methionine-dependent methyltransferases"/>
    <property type="match status" value="1"/>
</dbReference>
<organism evidence="6 7">
    <name type="scientific">Chitinophaga skermanii</name>
    <dbReference type="NCBI Taxonomy" id="331697"/>
    <lineage>
        <taxon>Bacteria</taxon>
        <taxon>Pseudomonadati</taxon>
        <taxon>Bacteroidota</taxon>
        <taxon>Chitinophagia</taxon>
        <taxon>Chitinophagales</taxon>
        <taxon>Chitinophagaceae</taxon>
        <taxon>Chitinophaga</taxon>
    </lineage>
</organism>
<comment type="caution">
    <text evidence="6">The sequence shown here is derived from an EMBL/GenBank/DDBJ whole genome shotgun (WGS) entry which is preliminary data.</text>
</comment>
<proteinExistence type="predicted"/>
<dbReference type="Gene3D" id="3.40.50.150">
    <property type="entry name" value="Vaccinia Virus protein VP39"/>
    <property type="match status" value="1"/>
</dbReference>
<protein>
    <submittedName>
        <fullName evidence="6">Methyltransferase family protein</fullName>
    </submittedName>
</protein>
<keyword evidence="3 6" id="KW-0808">Transferase</keyword>
<dbReference type="PANTHER" id="PTHR44307">
    <property type="entry name" value="PHOSPHOETHANOLAMINE METHYLTRANSFERASE"/>
    <property type="match status" value="1"/>
</dbReference>
<dbReference type="InterPro" id="IPR029063">
    <property type="entry name" value="SAM-dependent_MTases_sf"/>
</dbReference>